<sequence>MVSVQSVLVGSVLLLAFARNSAVAENNFCSKVSDDWSTMKEKIESLKSESEAVAQLNTNLQSLSSRMNDLEAKVAACNCGSNGDGGATEPTKKTTTTKAPSGTTVTVPPHTGSVPDTGTFNLSEVLHLSNLFYEAQRSGDLPDNNRVPWRHDSALGDKGNNGEDLTGGWYDAGDYVKFGLPMAYSVTMLSWGLIEYRDAYQAAGELAYGLDCIKWPLDYFIKAHVGKNKFYGQVGDGNADHSFWGRPEDMDMARPAFLLDESHGGTEVAAETAAAMAAASIVFRPTDPGYADTLLRHARELYDFGYKFQRKYTESISNAKDFYQSFSGFKDELAWGALWLHKATGEKAYLDKAEEFLHNGVAWALSWDDKTVGAQLLYYMATNDAQYKAAVEGFLNAWFPGGNVPKTPKGLAFRNDWGSLRYAANSAFLALVAADKGIHVSKGRAFAKTQLEYMLGSTGRSFVVGFGTNPPVQPHHRAASCSADPSVPCSMSDKDKAGPNPNILYGALVGGPNGNDQYIDRRSDFTANEVATDYNAGFQSAIAGAISTL</sequence>
<feature type="chain" id="PRO_5041769210" description="Endoglucanase" evidence="10">
    <location>
        <begin position="25"/>
        <end position="549"/>
    </location>
</feature>
<feature type="active site" evidence="9">
    <location>
        <position position="520"/>
    </location>
</feature>
<dbReference type="Proteomes" id="UP001209878">
    <property type="component" value="Unassembled WGS sequence"/>
</dbReference>
<keyword evidence="11" id="KW-0175">Coiled coil</keyword>
<evidence type="ECO:0000256" key="5">
    <source>
        <dbReference type="ARBA" id="ARBA00023277"/>
    </source>
</evidence>
<evidence type="ECO:0000313" key="15">
    <source>
        <dbReference type="Proteomes" id="UP001209878"/>
    </source>
</evidence>
<comment type="catalytic activity">
    <reaction evidence="1 10">
        <text>Endohydrolysis of (1-&gt;4)-beta-D-glucosidic linkages in cellulose, lichenin and cereal beta-D-glucans.</text>
        <dbReference type="EC" id="3.2.1.4"/>
    </reaction>
</comment>
<keyword evidence="7 8" id="KW-0624">Polysaccharide degradation</keyword>
<feature type="coiled-coil region" evidence="11">
    <location>
        <begin position="46"/>
        <end position="73"/>
    </location>
</feature>
<proteinExistence type="inferred from homology"/>
<gene>
    <name evidence="14" type="ORF">NP493_792g00000</name>
</gene>
<dbReference type="InterPro" id="IPR012341">
    <property type="entry name" value="6hp_glycosidase-like_sf"/>
</dbReference>
<evidence type="ECO:0000313" key="14">
    <source>
        <dbReference type="EMBL" id="KAK2174573.1"/>
    </source>
</evidence>
<evidence type="ECO:0000256" key="3">
    <source>
        <dbReference type="ARBA" id="ARBA00022801"/>
    </source>
</evidence>
<keyword evidence="10" id="KW-0732">Signal</keyword>
<evidence type="ECO:0000256" key="10">
    <source>
        <dbReference type="RuleBase" id="RU361166"/>
    </source>
</evidence>
<dbReference type="InterPro" id="IPR018221">
    <property type="entry name" value="Glyco_hydro_9_His_AS"/>
</dbReference>
<evidence type="ECO:0000256" key="9">
    <source>
        <dbReference type="PROSITE-ProRule" id="PRU10060"/>
    </source>
</evidence>
<keyword evidence="15" id="KW-1185">Reference proteome</keyword>
<dbReference type="InterPro" id="IPR008928">
    <property type="entry name" value="6-hairpin_glycosidase_sf"/>
</dbReference>
<dbReference type="GO" id="GO:0030245">
    <property type="term" value="P:cellulose catabolic process"/>
    <property type="evidence" value="ECO:0007669"/>
    <property type="project" value="UniProtKB-KW"/>
</dbReference>
<keyword evidence="3 8" id="KW-0378">Hydrolase</keyword>
<keyword evidence="6 8" id="KW-0326">Glycosidase</keyword>
<evidence type="ECO:0000256" key="7">
    <source>
        <dbReference type="ARBA" id="ARBA00023326"/>
    </source>
</evidence>
<evidence type="ECO:0000256" key="6">
    <source>
        <dbReference type="ARBA" id="ARBA00023295"/>
    </source>
</evidence>
<evidence type="ECO:0000256" key="8">
    <source>
        <dbReference type="PROSITE-ProRule" id="PRU10059"/>
    </source>
</evidence>
<comment type="similarity">
    <text evidence="2 8 10">Belongs to the glycosyl hydrolase 9 (cellulase E) family.</text>
</comment>
<dbReference type="Gene3D" id="1.50.10.10">
    <property type="match status" value="1"/>
</dbReference>
<feature type="signal peptide" evidence="10">
    <location>
        <begin position="1"/>
        <end position="24"/>
    </location>
</feature>
<feature type="region of interest" description="Disordered" evidence="12">
    <location>
        <begin position="80"/>
        <end position="114"/>
    </location>
</feature>
<dbReference type="SUPFAM" id="SSF48208">
    <property type="entry name" value="Six-hairpin glycosidases"/>
    <property type="match status" value="1"/>
</dbReference>
<dbReference type="PROSITE" id="PS00698">
    <property type="entry name" value="GH9_3"/>
    <property type="match status" value="1"/>
</dbReference>
<keyword evidence="5 8" id="KW-0119">Carbohydrate metabolism</keyword>
<comment type="caution">
    <text evidence="14">The sequence shown here is derived from an EMBL/GenBank/DDBJ whole genome shotgun (WGS) entry which is preliminary data.</text>
</comment>
<evidence type="ECO:0000256" key="4">
    <source>
        <dbReference type="ARBA" id="ARBA00023001"/>
    </source>
</evidence>
<dbReference type="PROSITE" id="PS00592">
    <property type="entry name" value="GH9_2"/>
    <property type="match status" value="1"/>
</dbReference>
<reference evidence="14" key="1">
    <citation type="journal article" date="2023" name="Mol. Biol. Evol.">
        <title>Third-Generation Sequencing Reveals the Adaptive Role of the Epigenome in Three Deep-Sea Polychaetes.</title>
        <authorList>
            <person name="Perez M."/>
            <person name="Aroh O."/>
            <person name="Sun Y."/>
            <person name="Lan Y."/>
            <person name="Juniper S.K."/>
            <person name="Young C.R."/>
            <person name="Angers B."/>
            <person name="Qian P.Y."/>
        </authorList>
    </citation>
    <scope>NUCLEOTIDE SEQUENCE</scope>
    <source>
        <strain evidence="14">R07B-5</strain>
    </source>
</reference>
<dbReference type="PANTHER" id="PTHR22298">
    <property type="entry name" value="ENDO-1,4-BETA-GLUCANASE"/>
    <property type="match status" value="1"/>
</dbReference>
<evidence type="ECO:0000256" key="11">
    <source>
        <dbReference type="SAM" id="Coils"/>
    </source>
</evidence>
<evidence type="ECO:0000256" key="2">
    <source>
        <dbReference type="ARBA" id="ARBA00007072"/>
    </source>
</evidence>
<evidence type="ECO:0000259" key="13">
    <source>
        <dbReference type="Pfam" id="PF00759"/>
    </source>
</evidence>
<protein>
    <recommendedName>
        <fullName evidence="10">Endoglucanase</fullName>
        <ecNumber evidence="10">3.2.1.4</ecNumber>
    </recommendedName>
</protein>
<keyword evidence="4 10" id="KW-0136">Cellulose degradation</keyword>
<dbReference type="GO" id="GO:0008810">
    <property type="term" value="F:cellulase activity"/>
    <property type="evidence" value="ECO:0007669"/>
    <property type="project" value="UniProtKB-EC"/>
</dbReference>
<evidence type="ECO:0000256" key="1">
    <source>
        <dbReference type="ARBA" id="ARBA00000966"/>
    </source>
</evidence>
<dbReference type="InterPro" id="IPR001701">
    <property type="entry name" value="Glyco_hydro_9"/>
</dbReference>
<feature type="active site" evidence="9">
    <location>
        <position position="529"/>
    </location>
</feature>
<dbReference type="EMBL" id="JAODUO010000792">
    <property type="protein sequence ID" value="KAK2174573.1"/>
    <property type="molecule type" value="Genomic_DNA"/>
</dbReference>
<dbReference type="EC" id="3.2.1.4" evidence="10"/>
<name>A0AAD9KN14_RIDPI</name>
<feature type="compositionally biased region" description="Low complexity" evidence="12">
    <location>
        <begin position="87"/>
        <end position="107"/>
    </location>
</feature>
<organism evidence="14 15">
    <name type="scientific">Ridgeia piscesae</name>
    <name type="common">Tubeworm</name>
    <dbReference type="NCBI Taxonomy" id="27915"/>
    <lineage>
        <taxon>Eukaryota</taxon>
        <taxon>Metazoa</taxon>
        <taxon>Spiralia</taxon>
        <taxon>Lophotrochozoa</taxon>
        <taxon>Annelida</taxon>
        <taxon>Polychaeta</taxon>
        <taxon>Sedentaria</taxon>
        <taxon>Canalipalpata</taxon>
        <taxon>Sabellida</taxon>
        <taxon>Siboglinidae</taxon>
        <taxon>Ridgeia</taxon>
    </lineage>
</organism>
<feature type="domain" description="Glycoside hydrolase family 9" evidence="13">
    <location>
        <begin position="124"/>
        <end position="541"/>
    </location>
</feature>
<evidence type="ECO:0000256" key="12">
    <source>
        <dbReference type="SAM" id="MobiDB-lite"/>
    </source>
</evidence>
<accession>A0AAD9KN14</accession>
<dbReference type="InterPro" id="IPR033126">
    <property type="entry name" value="Glyco_hydro_9_Asp/Glu_AS"/>
</dbReference>
<dbReference type="Pfam" id="PF00759">
    <property type="entry name" value="Glyco_hydro_9"/>
    <property type="match status" value="1"/>
</dbReference>
<feature type="active site" evidence="8">
    <location>
        <position position="475"/>
    </location>
</feature>
<dbReference type="AlphaFoldDB" id="A0AAD9KN14"/>